<feature type="region of interest" description="Disordered" evidence="8">
    <location>
        <begin position="1115"/>
        <end position="1140"/>
    </location>
</feature>
<feature type="region of interest" description="Disordered" evidence="8">
    <location>
        <begin position="857"/>
        <end position="879"/>
    </location>
</feature>
<feature type="compositionally biased region" description="Low complexity" evidence="8">
    <location>
        <begin position="1121"/>
        <end position="1132"/>
    </location>
</feature>
<dbReference type="GO" id="GO:0000422">
    <property type="term" value="P:autophagy of mitochondrion"/>
    <property type="evidence" value="ECO:0007669"/>
    <property type="project" value="TreeGrafter"/>
</dbReference>
<feature type="region of interest" description="Disordered" evidence="8">
    <location>
        <begin position="525"/>
        <end position="549"/>
    </location>
</feature>
<dbReference type="GO" id="GO:1903599">
    <property type="term" value="P:positive regulation of autophagy of mitochondrion"/>
    <property type="evidence" value="ECO:0007669"/>
    <property type="project" value="UniProtKB-UniRule"/>
</dbReference>
<feature type="compositionally biased region" description="Low complexity" evidence="8">
    <location>
        <begin position="934"/>
        <end position="948"/>
    </location>
</feature>
<proteinExistence type="inferred from homology"/>
<keyword evidence="3 6" id="KW-0653">Protein transport</keyword>
<dbReference type="PANTHER" id="PTHR13222">
    <property type="entry name" value="RB1-INDUCIBLE COILED-COIL"/>
    <property type="match status" value="1"/>
</dbReference>
<feature type="region of interest" description="Disordered" evidence="8">
    <location>
        <begin position="1"/>
        <end position="31"/>
    </location>
</feature>
<feature type="compositionally biased region" description="Low complexity" evidence="8">
    <location>
        <begin position="1418"/>
        <end position="1428"/>
    </location>
</feature>
<comment type="similarity">
    <text evidence="1 6">Belongs to the ATG11 family.</text>
</comment>
<feature type="compositionally biased region" description="Gly residues" evidence="8">
    <location>
        <begin position="262"/>
        <end position="273"/>
    </location>
</feature>
<evidence type="ECO:0000313" key="11">
    <source>
        <dbReference type="EMBL" id="RKP02614.1"/>
    </source>
</evidence>
<comment type="subcellular location">
    <subcellularLocation>
        <location evidence="6">Preautophagosomal structure membrane</location>
        <topology evidence="6">Peripheral membrane protein</topology>
    </subcellularLocation>
    <subcellularLocation>
        <location evidence="6">Vacuole membrane</location>
        <topology evidence="6">Peripheral membrane protein</topology>
    </subcellularLocation>
    <text evidence="6">During pexophagy, accumulates in the vacuolar membrane region, where the peroxisomes contact the vacuole.</text>
</comment>
<evidence type="ECO:0000259" key="10">
    <source>
        <dbReference type="Pfam" id="PF10377"/>
    </source>
</evidence>
<dbReference type="GO" id="GO:0019901">
    <property type="term" value="F:protein kinase binding"/>
    <property type="evidence" value="ECO:0007669"/>
    <property type="project" value="TreeGrafter"/>
</dbReference>
<dbReference type="InterPro" id="IPR019460">
    <property type="entry name" value="Atg11_C"/>
</dbReference>
<feature type="region of interest" description="Disordered" evidence="8">
    <location>
        <begin position="76"/>
        <end position="101"/>
    </location>
</feature>
<evidence type="ECO:0000256" key="5">
    <source>
        <dbReference type="ARBA" id="ARBA00023054"/>
    </source>
</evidence>
<keyword evidence="6" id="KW-0926">Vacuole</keyword>
<dbReference type="Pfam" id="PF10377">
    <property type="entry name" value="ATG11"/>
    <property type="match status" value="1"/>
</dbReference>
<name>A0A4P9XB37_9FUNG</name>
<keyword evidence="12" id="KW-1185">Reference proteome</keyword>
<keyword evidence="4 6" id="KW-0072">Autophagy</keyword>
<dbReference type="GO" id="GO:1990316">
    <property type="term" value="C:Atg1/ULK1 kinase complex"/>
    <property type="evidence" value="ECO:0007669"/>
    <property type="project" value="TreeGrafter"/>
</dbReference>
<feature type="domain" description="Autophagy protein ATG17-like" evidence="9">
    <location>
        <begin position="409"/>
        <end position="810"/>
    </location>
</feature>
<dbReference type="GO" id="GO:0000045">
    <property type="term" value="P:autophagosome assembly"/>
    <property type="evidence" value="ECO:0007669"/>
    <property type="project" value="UniProtKB-UniRule"/>
</dbReference>
<feature type="compositionally biased region" description="Gly residues" evidence="8">
    <location>
        <begin position="1436"/>
        <end position="1446"/>
    </location>
</feature>
<evidence type="ECO:0000256" key="4">
    <source>
        <dbReference type="ARBA" id="ARBA00023006"/>
    </source>
</evidence>
<reference evidence="12" key="1">
    <citation type="journal article" date="2018" name="Nat. Microbiol.">
        <title>Leveraging single-cell genomics to expand the fungal tree of life.</title>
        <authorList>
            <person name="Ahrendt S.R."/>
            <person name="Quandt C.A."/>
            <person name="Ciobanu D."/>
            <person name="Clum A."/>
            <person name="Salamov A."/>
            <person name="Andreopoulos B."/>
            <person name="Cheng J.F."/>
            <person name="Woyke T."/>
            <person name="Pelin A."/>
            <person name="Henrissat B."/>
            <person name="Reynolds N.K."/>
            <person name="Benny G.L."/>
            <person name="Smith M.E."/>
            <person name="James T.Y."/>
            <person name="Grigoriev I.V."/>
        </authorList>
    </citation>
    <scope>NUCLEOTIDE SEQUENCE [LARGE SCALE GENOMIC DNA]</scope>
    <source>
        <strain evidence="12">ATCC 52028</strain>
    </source>
</reference>
<dbReference type="InterPro" id="IPR045326">
    <property type="entry name" value="ATG17-like_dom"/>
</dbReference>
<feature type="compositionally biased region" description="Acidic residues" evidence="8">
    <location>
        <begin position="327"/>
        <end position="337"/>
    </location>
</feature>
<gene>
    <name evidence="11" type="ORF">CXG81DRAFT_17752</name>
</gene>
<comment type="function">
    <text evidence="6">Involved in cytoplasm to vacuole transport (Cvt), pexophagy, mitophagy and nucleophagy. Recruits mitochondria for their selective degradation via autophagy (mitophagy) during starvation. Works as scaffold proteins that recruit ATG proteins to the pre-autophagosome (PAS), the site of vesicle/autophagosome formation. Required for the Cvt vesicles completion.</text>
</comment>
<evidence type="ECO:0000256" key="2">
    <source>
        <dbReference type="ARBA" id="ARBA00022448"/>
    </source>
</evidence>
<dbReference type="GO" id="GO:0034045">
    <property type="term" value="C:phagophore assembly site membrane"/>
    <property type="evidence" value="ECO:0007669"/>
    <property type="project" value="UniProtKB-SubCell"/>
</dbReference>
<evidence type="ECO:0000256" key="8">
    <source>
        <dbReference type="SAM" id="MobiDB-lite"/>
    </source>
</evidence>
<feature type="coiled-coil region" evidence="7">
    <location>
        <begin position="1025"/>
        <end position="1059"/>
    </location>
</feature>
<evidence type="ECO:0000313" key="12">
    <source>
        <dbReference type="Proteomes" id="UP000274922"/>
    </source>
</evidence>
<feature type="compositionally biased region" description="Low complexity" evidence="8">
    <location>
        <begin position="536"/>
        <end position="549"/>
    </location>
</feature>
<keyword evidence="6" id="KW-0472">Membrane</keyword>
<dbReference type="GO" id="GO:0005774">
    <property type="term" value="C:vacuolar membrane"/>
    <property type="evidence" value="ECO:0007669"/>
    <property type="project" value="UniProtKB-SubCell"/>
</dbReference>
<evidence type="ECO:0000256" key="1">
    <source>
        <dbReference type="ARBA" id="ARBA00009729"/>
    </source>
</evidence>
<keyword evidence="5 7" id="KW-0175">Coiled coil</keyword>
<organism evidence="11 12">
    <name type="scientific">Caulochytrium protostelioides</name>
    <dbReference type="NCBI Taxonomy" id="1555241"/>
    <lineage>
        <taxon>Eukaryota</taxon>
        <taxon>Fungi</taxon>
        <taxon>Fungi incertae sedis</taxon>
        <taxon>Chytridiomycota</taxon>
        <taxon>Chytridiomycota incertae sedis</taxon>
        <taxon>Chytridiomycetes</taxon>
        <taxon>Caulochytriales</taxon>
        <taxon>Caulochytriaceae</taxon>
        <taxon>Caulochytrium</taxon>
    </lineage>
</organism>
<dbReference type="GO" id="GO:0061709">
    <property type="term" value="P:reticulophagy"/>
    <property type="evidence" value="ECO:0007669"/>
    <property type="project" value="TreeGrafter"/>
</dbReference>
<sequence>MAARPDGASSIARASTIARSETRGPSVPAIGPLGRRVVCIRHSPQPRPWYPFPWSDRDSPRTAAVLLVVASSALRGPSAQRRRERAGLSPRAGVAPSRPPVRPQRLEAMRFQVFHVESGAVSSVSVPVAAAAAGATPAARRPSLADSLTGYAPSPVAESAADGAHLRGPTGASTASLQAATATATAPAAAAAALEALKAAIAAAAGVPEPNQILLTRHGKQLRPALIAVWAAIARSETAGGLAFHSDERRHGATSSEPDVDGGLGDNGGGNGGEDGDGSADPFDAAVRGPDPLEPEAHLPPADVGDEEGGPIVYLFDREHLTGGGDGPDEDGEDAEALGDAGDGEAAALRRARPRAFPLADASDFVDIEPPVPLTVLMTLPQATSAQPPDVQVAAYEAALHAHLAYVRAIHATAATHVRALRALVAQQRVQLAGLHVAQRNLASHAETAVGVAAPFEAYAEAEVARHAQLLATFPADLETLRHVPVPPAVLVDVSAGGGGATATRSSSSSPPLVAAAPSSLPLVHPVSGSPTKSLHGAPHGSDGSSAAPSATAPTAYLSQFVPEEKLLLWAHHCGLAHMQFVPRFAQFRAMLRSIAAAAREESVAVLHAMQDDVARLQAPLAEAQHALAAMAAHMAALEAAVTGFRAAALPDDAWAERLRHCYASLHGGAADAVGGEADPGPVLAELTEHDRRIRDAVVLFSDSKAALRRRLQRQLRRISSAQSQIAVMLPELEVLTATLNGHSQAFQQILHVHRMGVAFGAALIEVVRRRTVRALVMRKAQDFDEVMHRVAASEDRRRAAFARQIARYLPRGLIRGLDDPVIVCRVTLTQTDETLPPLTRDDLIAFERHMAQVRLGSAAPPPPAQADGSPAAVPDKRGESLSKLQATLVKMGGQIDAVSMDFERLMVRFGLATAAPVPPHLAPSLPSQPSLGTLPTPSQSSMPSQSLATVAGGGQPGTATPSPSHETDDRGGGGGGGDTDKRISPMPAARTYPTLPSPDLVAASAAGTPPASAAALTAQSAQKIASLSEQLAARDAEVAQLRRELADMKQSHAREQDARVGQLRAWRRHVAALTLGAQHAVAADRAAAAPAEAAPDAVGASPSAAGGLLDRSAATTSDGATSLSSLPAATTAPPPLAVADSELPSLDALDEAVGSLTDRLAERRAELATAVASAAAAAAASPMVALAPALGDDQAIQTAAVPTDDAATQADGADTDAAAVSVPVATQTSPVAPRPPTASTLTSPMPLPVASPPVLPEVLRPPCVLAETYRDHLETMWILFQMLLDGLEAEVAAPVAPTALVTDVPSDANGGGRDTLVGGGGGGVVGSWSTTRSTAAVSHDPVLHWQHEFADALQQLRDFTLPPDAPVYAAAPDVEATAKRAWDDALRALFKQVSYLEQHPWRAASTRARWAPRHAASQTPSQSQSQTYSHAPSQRGGGGLTGGGATTPTAAPGTQHQLAFLAFAPGVLALFLPTRHPRAWAAFNIGAPHHFVAPSALADPTLAPQFRRHDFVLARIVGVQRRRVTADGRGSVLLAQDGDCAAADGDDDGDDGDDDHDRSVGAPVLRNPFQLKPDAVFCFCFLKHVQF</sequence>
<dbReference type="PANTHER" id="PTHR13222:SF1">
    <property type="entry name" value="RB1-INDUCIBLE COILED-COIL PROTEIN 1"/>
    <property type="match status" value="1"/>
</dbReference>
<dbReference type="GO" id="GO:0034517">
    <property type="term" value="P:ribophagy"/>
    <property type="evidence" value="ECO:0007669"/>
    <property type="project" value="TreeGrafter"/>
</dbReference>
<dbReference type="GO" id="GO:0015031">
    <property type="term" value="P:protein transport"/>
    <property type="evidence" value="ECO:0007669"/>
    <property type="project" value="UniProtKB-KW"/>
</dbReference>
<comment type="subunit">
    <text evidence="6">Homodimer.</text>
</comment>
<feature type="region of interest" description="Disordered" evidence="8">
    <location>
        <begin position="921"/>
        <end position="1007"/>
    </location>
</feature>
<dbReference type="GO" id="GO:0034727">
    <property type="term" value="P:piecemeal microautophagy of the nucleus"/>
    <property type="evidence" value="ECO:0007669"/>
    <property type="project" value="TreeGrafter"/>
</dbReference>
<dbReference type="EMBL" id="ML014139">
    <property type="protein sequence ID" value="RKP02614.1"/>
    <property type="molecule type" value="Genomic_DNA"/>
</dbReference>
<evidence type="ECO:0000259" key="9">
    <source>
        <dbReference type="Pfam" id="PF04108"/>
    </source>
</evidence>
<dbReference type="GO" id="GO:0060090">
    <property type="term" value="F:molecular adaptor activity"/>
    <property type="evidence" value="ECO:0007669"/>
    <property type="project" value="TreeGrafter"/>
</dbReference>
<feature type="region of interest" description="Disordered" evidence="8">
    <location>
        <begin position="1407"/>
        <end position="1452"/>
    </location>
</feature>
<evidence type="ECO:0000256" key="3">
    <source>
        <dbReference type="ARBA" id="ARBA00022927"/>
    </source>
</evidence>
<feature type="region of interest" description="Disordered" evidence="8">
    <location>
        <begin position="1226"/>
        <end position="1246"/>
    </location>
</feature>
<dbReference type="STRING" id="1555241.A0A4P9XB37"/>
<dbReference type="OrthoDB" id="447953at2759"/>
<dbReference type="Proteomes" id="UP000274922">
    <property type="component" value="Unassembled WGS sequence"/>
</dbReference>
<feature type="compositionally biased region" description="Low complexity" evidence="8">
    <location>
        <begin position="8"/>
        <end position="19"/>
    </location>
</feature>
<dbReference type="InterPro" id="IPR040040">
    <property type="entry name" value="ATG11"/>
</dbReference>
<keyword evidence="2 6" id="KW-0813">Transport</keyword>
<feature type="domain" description="Autophagy-related protein 11 C-terminal" evidence="10">
    <location>
        <begin position="1455"/>
        <end position="1578"/>
    </location>
</feature>
<protein>
    <recommendedName>
        <fullName evidence="6">Autophagy-related protein 11</fullName>
    </recommendedName>
</protein>
<dbReference type="Pfam" id="PF04108">
    <property type="entry name" value="ATG17_like"/>
    <property type="match status" value="1"/>
</dbReference>
<feature type="region of interest" description="Disordered" evidence="8">
    <location>
        <begin position="244"/>
        <end position="339"/>
    </location>
</feature>
<accession>A0A4P9XB37</accession>
<evidence type="ECO:0000256" key="6">
    <source>
        <dbReference type="RuleBase" id="RU367075"/>
    </source>
</evidence>
<evidence type="ECO:0000256" key="7">
    <source>
        <dbReference type="SAM" id="Coils"/>
    </source>
</evidence>